<comment type="catalytic activity">
    <reaction evidence="1">
        <text>ATP + protein L-histidine = ADP + protein N-phospho-L-histidine.</text>
        <dbReference type="EC" id="2.7.13.3"/>
    </reaction>
</comment>
<dbReference type="Pfam" id="PF00512">
    <property type="entry name" value="HisKA"/>
    <property type="match status" value="1"/>
</dbReference>
<dbReference type="InterPro" id="IPR004358">
    <property type="entry name" value="Sig_transdc_His_kin-like_C"/>
</dbReference>
<dbReference type="OrthoDB" id="9808408at2"/>
<evidence type="ECO:0000313" key="10">
    <source>
        <dbReference type="Proteomes" id="UP000256980"/>
    </source>
</evidence>
<dbReference type="InterPro" id="IPR013655">
    <property type="entry name" value="PAS_fold_3"/>
</dbReference>
<dbReference type="PANTHER" id="PTHR43304">
    <property type="entry name" value="PHYTOCHROME-LIKE PROTEIN CPH1"/>
    <property type="match status" value="1"/>
</dbReference>
<dbReference type="InterPro" id="IPR052162">
    <property type="entry name" value="Sensor_kinase/Photoreceptor"/>
</dbReference>
<dbReference type="Gene3D" id="3.30.450.20">
    <property type="entry name" value="PAS domain"/>
    <property type="match status" value="3"/>
</dbReference>
<dbReference type="NCBIfam" id="TIGR00229">
    <property type="entry name" value="sensory_box"/>
    <property type="match status" value="1"/>
</dbReference>
<dbReference type="AlphaFoldDB" id="A0A3D9H2B1"/>
<dbReference type="PROSITE" id="PS50109">
    <property type="entry name" value="HIS_KIN"/>
    <property type="match status" value="1"/>
</dbReference>
<dbReference type="RefSeq" id="WP_115817730.1">
    <property type="nucleotide sequence ID" value="NZ_QRDV01000005.1"/>
</dbReference>
<dbReference type="Pfam" id="PF02518">
    <property type="entry name" value="HATPase_c"/>
    <property type="match status" value="1"/>
</dbReference>
<feature type="domain" description="PAC" evidence="8">
    <location>
        <begin position="76"/>
        <end position="128"/>
    </location>
</feature>
<dbReference type="SMART" id="SM00387">
    <property type="entry name" value="HATPase_c"/>
    <property type="match status" value="1"/>
</dbReference>
<evidence type="ECO:0000256" key="3">
    <source>
        <dbReference type="ARBA" id="ARBA00022553"/>
    </source>
</evidence>
<protein>
    <recommendedName>
        <fullName evidence="2">histidine kinase</fullName>
        <ecNumber evidence="2">2.7.13.3</ecNumber>
    </recommendedName>
</protein>
<evidence type="ECO:0000256" key="2">
    <source>
        <dbReference type="ARBA" id="ARBA00012438"/>
    </source>
</evidence>
<feature type="domain" description="Histidine kinase" evidence="7">
    <location>
        <begin position="575"/>
        <end position="791"/>
    </location>
</feature>
<dbReference type="InterPro" id="IPR001610">
    <property type="entry name" value="PAC"/>
</dbReference>
<dbReference type="SUPFAM" id="SSF55874">
    <property type="entry name" value="ATPase domain of HSP90 chaperone/DNA topoisomerase II/histidine kinase"/>
    <property type="match status" value="1"/>
</dbReference>
<dbReference type="Proteomes" id="UP000256980">
    <property type="component" value="Unassembled WGS sequence"/>
</dbReference>
<evidence type="ECO:0000256" key="1">
    <source>
        <dbReference type="ARBA" id="ARBA00000085"/>
    </source>
</evidence>
<dbReference type="Gene3D" id="3.30.565.10">
    <property type="entry name" value="Histidine kinase-like ATPase, C-terminal domain"/>
    <property type="match status" value="1"/>
</dbReference>
<feature type="coiled-coil region" evidence="6">
    <location>
        <begin position="372"/>
        <end position="399"/>
    </location>
</feature>
<keyword evidence="4" id="KW-0808">Transferase</keyword>
<organism evidence="9 10">
    <name type="scientific">Winogradskyella eximia</name>
    <dbReference type="NCBI Taxonomy" id="262006"/>
    <lineage>
        <taxon>Bacteria</taxon>
        <taxon>Pseudomonadati</taxon>
        <taxon>Bacteroidota</taxon>
        <taxon>Flavobacteriia</taxon>
        <taxon>Flavobacteriales</taxon>
        <taxon>Flavobacteriaceae</taxon>
        <taxon>Winogradskyella</taxon>
    </lineage>
</organism>
<evidence type="ECO:0000256" key="4">
    <source>
        <dbReference type="ARBA" id="ARBA00022679"/>
    </source>
</evidence>
<evidence type="ECO:0000259" key="7">
    <source>
        <dbReference type="PROSITE" id="PS50109"/>
    </source>
</evidence>
<dbReference type="SUPFAM" id="SSF47384">
    <property type="entry name" value="Homodimeric domain of signal transducing histidine kinase"/>
    <property type="match status" value="1"/>
</dbReference>
<dbReference type="CDD" id="cd00075">
    <property type="entry name" value="HATPase"/>
    <property type="match status" value="1"/>
</dbReference>
<keyword evidence="3" id="KW-0597">Phosphoprotein</keyword>
<keyword evidence="5" id="KW-0418">Kinase</keyword>
<dbReference type="InterPro" id="IPR036097">
    <property type="entry name" value="HisK_dim/P_sf"/>
</dbReference>
<dbReference type="PANTHER" id="PTHR43304:SF1">
    <property type="entry name" value="PAC DOMAIN-CONTAINING PROTEIN"/>
    <property type="match status" value="1"/>
</dbReference>
<evidence type="ECO:0000259" key="8">
    <source>
        <dbReference type="PROSITE" id="PS50113"/>
    </source>
</evidence>
<name>A0A3D9H2B1_9FLAO</name>
<comment type="caution">
    <text evidence="9">The sequence shown here is derived from an EMBL/GenBank/DDBJ whole genome shotgun (WGS) entry which is preliminary data.</text>
</comment>
<dbReference type="InterPro" id="IPR036890">
    <property type="entry name" value="HATPase_C_sf"/>
</dbReference>
<dbReference type="CDD" id="cd00082">
    <property type="entry name" value="HisKA"/>
    <property type="match status" value="1"/>
</dbReference>
<dbReference type="InterPro" id="IPR000014">
    <property type="entry name" value="PAS"/>
</dbReference>
<keyword evidence="10" id="KW-1185">Reference proteome</keyword>
<dbReference type="Gene3D" id="2.10.70.100">
    <property type="match status" value="1"/>
</dbReference>
<dbReference type="InterPro" id="IPR000700">
    <property type="entry name" value="PAS-assoc_C"/>
</dbReference>
<dbReference type="Gene3D" id="1.10.287.130">
    <property type="match status" value="1"/>
</dbReference>
<dbReference type="InterPro" id="IPR035965">
    <property type="entry name" value="PAS-like_dom_sf"/>
</dbReference>
<feature type="domain" description="PAC" evidence="8">
    <location>
        <begin position="329"/>
        <end position="381"/>
    </location>
</feature>
<sequence>MKLDALIKNLPGLVYRCKNDKNWTIEFISDGCFALTGYHSADFMNNRIQLGEIILKKDYKLVWQKTQKAIANKTSYNLEYRIKHKNGSIKYFWEQGQAIFDNNDCVIALEGFVQDISKQKETEQKLLIKQVQKKAILETLPDIVILYDKNGNHLEVHAPNNFEIAALYEHNIGKNIDAVFPEEVCKMIKKAFVNCEETKDIQILEYALVIDDKLRHLESRIVPTDNGNYLTVIRDVTKIKQTDKIIKENEERLRLSLEVGELGSWEWNLVTNKILRDDYQNLLFGIKSTDTKAAKSSITFQSFLENVHPEDREYLKSEISEAVKNASSYVVDYRIIHPDNSIHWLHEKGKIFKNTKGQPLRVIGVTHDITAQKIAEQKLKDDEEALRDYTEKLENKVKERTKELTTTVQKLVESNLSLEDQIQITKSAEKEVVQNKYLLDNISQNFPKGFVAVFDVDFKILLVEGEEVEELGFKGLADSNTLLDHVIGVPDDVKQTIRNNIVKTFKGEHCSFEIAYQNRTFLVNTTPLYNLENKIEQVLLVHNNITLQKKAEFEILNTLKKEQELSELKSRFISMASHEFRTPLSAILSSAILIEKLNKPGNEEKRLNHVSKIRSNVKDLVLILNDFLSLSKLQEGKVLVQPSSFDLINFSKSVIEEIEGIKKDGQIISLIHQQPKIDIYLDSKLLKHILFNLVSNAIKYSEENKAITFKIQATEQHVIIEITDQGIGIPKEDLDSMFQRFYRANNTTNIQGTGLGLNIVKQYTELMGGSITFKSELNVGSTFFIEFPLNIEK</sequence>
<evidence type="ECO:0000313" key="9">
    <source>
        <dbReference type="EMBL" id="RED43639.1"/>
    </source>
</evidence>
<dbReference type="InterPro" id="IPR003594">
    <property type="entry name" value="HATPase_dom"/>
</dbReference>
<keyword evidence="6" id="KW-0175">Coiled coil</keyword>
<proteinExistence type="predicted"/>
<dbReference type="EC" id="2.7.13.3" evidence="2"/>
<accession>A0A3D9H2B1</accession>
<reference evidence="9 10" key="1">
    <citation type="submission" date="2018-07" db="EMBL/GenBank/DDBJ databases">
        <title>Genomic Encyclopedia of Type Strains, Phase III (KMG-III): the genomes of soil and plant-associated and newly described type strains.</title>
        <authorList>
            <person name="Whitman W."/>
        </authorList>
    </citation>
    <scope>NUCLEOTIDE SEQUENCE [LARGE SCALE GENOMIC DNA]</scope>
    <source>
        <strain evidence="9 10">CECT 7946</strain>
    </source>
</reference>
<evidence type="ECO:0000256" key="5">
    <source>
        <dbReference type="ARBA" id="ARBA00022777"/>
    </source>
</evidence>
<dbReference type="SMART" id="SM00086">
    <property type="entry name" value="PAC"/>
    <property type="match status" value="3"/>
</dbReference>
<dbReference type="FunFam" id="3.30.565.10:FF:000006">
    <property type="entry name" value="Sensor histidine kinase WalK"/>
    <property type="match status" value="1"/>
</dbReference>
<dbReference type="SUPFAM" id="SSF55785">
    <property type="entry name" value="PYP-like sensor domain (PAS domain)"/>
    <property type="match status" value="3"/>
</dbReference>
<dbReference type="CDD" id="cd00130">
    <property type="entry name" value="PAS"/>
    <property type="match status" value="2"/>
</dbReference>
<gene>
    <name evidence="9" type="ORF">DFQ10_105239</name>
</gene>
<dbReference type="EMBL" id="QRDV01000005">
    <property type="protein sequence ID" value="RED43639.1"/>
    <property type="molecule type" value="Genomic_DNA"/>
</dbReference>
<evidence type="ECO:0000256" key="6">
    <source>
        <dbReference type="SAM" id="Coils"/>
    </source>
</evidence>
<dbReference type="GO" id="GO:0000155">
    <property type="term" value="F:phosphorelay sensor kinase activity"/>
    <property type="evidence" value="ECO:0007669"/>
    <property type="project" value="InterPro"/>
</dbReference>
<dbReference type="PROSITE" id="PS50113">
    <property type="entry name" value="PAC"/>
    <property type="match status" value="2"/>
</dbReference>
<dbReference type="SMART" id="SM00388">
    <property type="entry name" value="HisKA"/>
    <property type="match status" value="1"/>
</dbReference>
<dbReference type="PRINTS" id="PR00344">
    <property type="entry name" value="BCTRLSENSOR"/>
</dbReference>
<dbReference type="Pfam" id="PF08447">
    <property type="entry name" value="PAS_3"/>
    <property type="match status" value="2"/>
</dbReference>
<dbReference type="InterPro" id="IPR005467">
    <property type="entry name" value="His_kinase_dom"/>
</dbReference>
<dbReference type="InterPro" id="IPR003661">
    <property type="entry name" value="HisK_dim/P_dom"/>
</dbReference>